<evidence type="ECO:0000313" key="15">
    <source>
        <dbReference type="Proteomes" id="UP001497444"/>
    </source>
</evidence>
<dbReference type="PANTHER" id="PTHR46039:SF5">
    <property type="entry name" value="SUCROSE-PHOSPHATE SYNTHASE 3-RELATED"/>
    <property type="match status" value="1"/>
</dbReference>
<dbReference type="Gene3D" id="3.40.50.2000">
    <property type="entry name" value="Glycogen Phosphorylase B"/>
    <property type="match status" value="2"/>
</dbReference>
<evidence type="ECO:0000256" key="2">
    <source>
        <dbReference type="ARBA" id="ARBA00006530"/>
    </source>
</evidence>
<evidence type="ECO:0000256" key="9">
    <source>
        <dbReference type="RuleBase" id="RU368006"/>
    </source>
</evidence>
<keyword evidence="6 9" id="KW-0808">Transferase</keyword>
<dbReference type="PANTHER" id="PTHR46039">
    <property type="entry name" value="SUCROSE-PHOSPHATE SYNTHASE 3-RELATED"/>
    <property type="match status" value="1"/>
</dbReference>
<accession>A0ABP0X1Y6</accession>
<dbReference type="InterPro" id="IPR006380">
    <property type="entry name" value="SPP-like_dom"/>
</dbReference>
<dbReference type="Pfam" id="PF05116">
    <property type="entry name" value="S6PP"/>
    <property type="match status" value="1"/>
</dbReference>
<gene>
    <name evidence="14" type="ORF">CSSPJE1EN1_LOCUS18592</name>
</gene>
<dbReference type="EMBL" id="OZ020100">
    <property type="protein sequence ID" value="CAK9273114.1"/>
    <property type="molecule type" value="Genomic_DNA"/>
</dbReference>
<feature type="domain" description="Sucrose synthase first GT-B" evidence="12">
    <location>
        <begin position="161"/>
        <end position="427"/>
    </location>
</feature>
<dbReference type="CDD" id="cd16419">
    <property type="entry name" value="HAD_SPS"/>
    <property type="match status" value="1"/>
</dbReference>
<dbReference type="SUPFAM" id="SSF53756">
    <property type="entry name" value="UDP-Glycosyltransferase/glycogen phosphorylase"/>
    <property type="match status" value="1"/>
</dbReference>
<dbReference type="CDD" id="cd03800">
    <property type="entry name" value="GT4_sucrose_synthase"/>
    <property type="match status" value="1"/>
</dbReference>
<dbReference type="Pfam" id="PF00862">
    <property type="entry name" value="GT-B_Sucrose_synth"/>
    <property type="match status" value="1"/>
</dbReference>
<evidence type="ECO:0000256" key="5">
    <source>
        <dbReference type="ARBA" id="ARBA00022676"/>
    </source>
</evidence>
<evidence type="ECO:0000259" key="11">
    <source>
        <dbReference type="Pfam" id="PF00534"/>
    </source>
</evidence>
<dbReference type="InterPro" id="IPR001296">
    <property type="entry name" value="Glyco_trans_1"/>
</dbReference>
<protein>
    <recommendedName>
        <fullName evidence="4 9">Sucrose-phosphate synthase</fullName>
        <ecNumber evidence="4 9">2.4.1.14</ecNumber>
    </recommendedName>
</protein>
<dbReference type="Proteomes" id="UP001497444">
    <property type="component" value="Chromosome 5"/>
</dbReference>
<evidence type="ECO:0000259" key="13">
    <source>
        <dbReference type="Pfam" id="PF05116"/>
    </source>
</evidence>
<comment type="similarity">
    <text evidence="2 9">Belongs to the glycosyltransferase 1 family.</text>
</comment>
<feature type="region of interest" description="Disordered" evidence="10">
    <location>
        <begin position="724"/>
        <end position="753"/>
    </location>
</feature>
<comment type="function">
    <text evidence="7 9">Plays a role in photosynthetic sucrose synthesis by catalyzing the rate-limiting step of sucrose biosynthesis from UDP-glucose and fructose- 6-phosphate. Involved in the regulation of carbon partitioning in the leaves of plants. May regulate the synthesis of sucrose and therefore play a major role as a limiting factor in the export of photoassimilates out of the leaf. Plays a role for sucrose availability that is essential for plant growth and fiber elongation.</text>
</comment>
<evidence type="ECO:0000259" key="12">
    <source>
        <dbReference type="Pfam" id="PF00862"/>
    </source>
</evidence>
<feature type="region of interest" description="Disordered" evidence="10">
    <location>
        <begin position="101"/>
        <end position="139"/>
    </location>
</feature>
<comment type="pathway">
    <text evidence="1 9">Glycan biosynthesis; sucrose biosynthesis; sucrose from D-fructose 6-phosphate and UDP-alpha-D-glucose: step 1/2.</text>
</comment>
<evidence type="ECO:0000256" key="6">
    <source>
        <dbReference type="ARBA" id="ARBA00022679"/>
    </source>
</evidence>
<dbReference type="InterPro" id="IPR000368">
    <property type="entry name" value="Sucrose_synth_GT-B1"/>
</dbReference>
<dbReference type="Pfam" id="PF00534">
    <property type="entry name" value="Glycos_transf_1"/>
    <property type="match status" value="1"/>
</dbReference>
<feature type="domain" description="Sucrose phosphatase-like" evidence="13">
    <location>
        <begin position="822"/>
        <end position="1072"/>
    </location>
</feature>
<evidence type="ECO:0000256" key="10">
    <source>
        <dbReference type="SAM" id="MobiDB-lite"/>
    </source>
</evidence>
<evidence type="ECO:0000256" key="3">
    <source>
        <dbReference type="ARBA" id="ARBA00011774"/>
    </source>
</evidence>
<name>A0ABP0X1Y6_9BRYO</name>
<comment type="catalytic activity">
    <reaction evidence="8 9">
        <text>beta-D-fructose 6-phosphate + UDP-alpha-D-glucose = sucrose 6(F)-phosphate + UDP + H(+)</text>
        <dbReference type="Rhea" id="RHEA:22172"/>
        <dbReference type="ChEBI" id="CHEBI:15378"/>
        <dbReference type="ChEBI" id="CHEBI:57634"/>
        <dbReference type="ChEBI" id="CHEBI:57723"/>
        <dbReference type="ChEBI" id="CHEBI:58223"/>
        <dbReference type="ChEBI" id="CHEBI:58885"/>
        <dbReference type="EC" id="2.4.1.14"/>
    </reaction>
</comment>
<feature type="domain" description="Glycosyl transferase family 1" evidence="11">
    <location>
        <begin position="475"/>
        <end position="648"/>
    </location>
</feature>
<feature type="compositionally biased region" description="Basic and acidic residues" evidence="10">
    <location>
        <begin position="101"/>
        <end position="114"/>
    </location>
</feature>
<evidence type="ECO:0000256" key="1">
    <source>
        <dbReference type="ARBA" id="ARBA00005027"/>
    </source>
</evidence>
<dbReference type="InterPro" id="IPR035659">
    <property type="entry name" value="SPS_C"/>
</dbReference>
<evidence type="ECO:0000256" key="8">
    <source>
        <dbReference type="ARBA" id="ARBA00047471"/>
    </source>
</evidence>
<sequence>MAGNEWINGYLEAILDAGERIDDHRAHDEGSDTCVLASTATKYFVEEVVGHDESALYNTWIKATKNTQERSGRLENLCWRIWHMTRKKKEIQWDDARQLAHHQMERENGHKAATDDISEEMSEGESKYENPSGHSDSSGCQIAAEVHEESQVQTKQRRLYLVLISLHGLVRGDDMELGRDSDTGGQVKYVVEFARALAMMPEVYRVDLLTRQICSPDVDSSYGEPTEMLTSGTYDGGQELGESSGAYIIRIPCGPRDKYIRKELLWPYTQEFSDGALAHILIMAKALGEQLSGGEPVWPHVIHGHYADAGNIAALLSGALNVPMVLTGHSLGRSKLEQLLKQGRQSKEDINATYKIMRRIEAEEISLDTTELVITSTKQEIEQQWGLYDGFDVKLEKVLRARMQRDVSCHGRFMPRMSVIPPGMDFSNVVVQDASDMVESEIDMAPVANPDTSVVIPPSPNATPPIWDEIMRFLTNPHKPMILALARPDPKKNITTLLRAFGECRPLRELANLTLIMGNRDDIDDMAGGSGTVLTMALKLIDKYDLYGQVAYPKHHKQCDVPDIYRLAAKTKGVFINPALVEPFGLTLIEAAAHGLPMVATNNGGPVDIHRVLNNGLLVDPHDYQGISAALLKLVADRSLWSECRRNGLKNIHLYSWPEHCRTYLMRIALCQTRRSQWQRETILNEGLEPDSQQNSLRDATNISLQLSVDGEKLSLGSLSLSSLEDSEKGLGNCDLEDTHKENEENKETVDGSNGSHLECTLYNGVNQMDGLLARSIHNLPAKVPFLIKKRKKLIVFAVDSYDMLTGKLTTALLQLIQGALNAIKRSNTRSVGFLISTALTVSKTLSMLSENGIAVQDFDALICGSGSQLHYPAVSASREENYDLLYDHHIDYRWNKGGIRKTMPRLMLPDGEEVPSKGERALVEDEMQCNTHLLTYRVTKMAIAPTICELRQRLRMRGLRCNVVYCQNATKLHVLPLFASRCQALRYLFVQWGLDIMNMYMIVGETGDTDYEQLLGGMHKTVIVKDFVGGSSEAKLRACGKYHRGESTLLDSPNILTAETSTCDSILDTLQKLGFKA</sequence>
<dbReference type="NCBIfam" id="TIGR02468">
    <property type="entry name" value="sucrsPsyn_pln"/>
    <property type="match status" value="1"/>
</dbReference>
<comment type="subunit">
    <text evidence="3 9">Homodimer or homotetramer.</text>
</comment>
<evidence type="ECO:0000313" key="14">
    <source>
        <dbReference type="EMBL" id="CAK9273114.1"/>
    </source>
</evidence>
<keyword evidence="5 9" id="KW-0328">Glycosyltransferase</keyword>
<dbReference type="EC" id="2.4.1.14" evidence="4 9"/>
<feature type="compositionally biased region" description="Basic and acidic residues" evidence="10">
    <location>
        <begin position="737"/>
        <end position="750"/>
    </location>
</feature>
<organism evidence="14 15">
    <name type="scientific">Sphagnum jensenii</name>
    <dbReference type="NCBI Taxonomy" id="128206"/>
    <lineage>
        <taxon>Eukaryota</taxon>
        <taxon>Viridiplantae</taxon>
        <taxon>Streptophyta</taxon>
        <taxon>Embryophyta</taxon>
        <taxon>Bryophyta</taxon>
        <taxon>Sphagnophytina</taxon>
        <taxon>Sphagnopsida</taxon>
        <taxon>Sphagnales</taxon>
        <taxon>Sphagnaceae</taxon>
        <taxon>Sphagnum</taxon>
    </lineage>
</organism>
<evidence type="ECO:0000256" key="7">
    <source>
        <dbReference type="ARBA" id="ARBA00024883"/>
    </source>
</evidence>
<dbReference type="InterPro" id="IPR044161">
    <property type="entry name" value="SPS"/>
</dbReference>
<dbReference type="InterPro" id="IPR012819">
    <property type="entry name" value="SPS_pln"/>
</dbReference>
<proteinExistence type="inferred from homology"/>
<reference evidence="14" key="1">
    <citation type="submission" date="2024-02" db="EMBL/GenBank/DDBJ databases">
        <authorList>
            <consortium name="ELIXIR-Norway"/>
            <consortium name="Elixir Norway"/>
        </authorList>
    </citation>
    <scope>NUCLEOTIDE SEQUENCE</scope>
</reference>
<evidence type="ECO:0000256" key="4">
    <source>
        <dbReference type="ARBA" id="ARBA00012536"/>
    </source>
</evidence>
<keyword evidence="15" id="KW-1185">Reference proteome</keyword>